<keyword evidence="1" id="KW-1133">Transmembrane helix</keyword>
<organism evidence="2 3">
    <name type="scientific">Bordetella genomosp. 4</name>
    <dbReference type="NCBI Taxonomy" id="463044"/>
    <lineage>
        <taxon>Bacteria</taxon>
        <taxon>Pseudomonadati</taxon>
        <taxon>Pseudomonadota</taxon>
        <taxon>Betaproteobacteria</taxon>
        <taxon>Burkholderiales</taxon>
        <taxon>Alcaligenaceae</taxon>
        <taxon>Bordetella</taxon>
    </lineage>
</organism>
<accession>A0A261U705</accession>
<name>A0A261U705_9BORD</name>
<keyword evidence="1" id="KW-0472">Membrane</keyword>
<evidence type="ECO:0000256" key="1">
    <source>
        <dbReference type="SAM" id="Phobius"/>
    </source>
</evidence>
<keyword evidence="1" id="KW-0812">Transmembrane</keyword>
<dbReference type="RefSeq" id="WP_094837756.1">
    <property type="nucleotide sequence ID" value="NZ_NEVQ01000012.1"/>
</dbReference>
<gene>
    <name evidence="2" type="ORF">CAL20_09960</name>
</gene>
<reference evidence="2 3" key="1">
    <citation type="submission" date="2017-05" db="EMBL/GenBank/DDBJ databases">
        <title>Complete and WGS of Bordetella genogroups.</title>
        <authorList>
            <person name="Spilker T."/>
            <person name="LiPuma J."/>
        </authorList>
    </citation>
    <scope>NUCLEOTIDE SEQUENCE [LARGE SCALE GENOMIC DNA]</scope>
    <source>
        <strain evidence="2 3">AU9919</strain>
    </source>
</reference>
<dbReference type="AlphaFoldDB" id="A0A261U705"/>
<evidence type="ECO:0000313" key="2">
    <source>
        <dbReference type="EMBL" id="OZI57689.1"/>
    </source>
</evidence>
<keyword evidence="3" id="KW-1185">Reference proteome</keyword>
<comment type="caution">
    <text evidence="2">The sequence shown here is derived from an EMBL/GenBank/DDBJ whole genome shotgun (WGS) entry which is preliminary data.</text>
</comment>
<dbReference type="EMBL" id="NEVQ01000012">
    <property type="protein sequence ID" value="OZI57689.1"/>
    <property type="molecule type" value="Genomic_DNA"/>
</dbReference>
<feature type="transmembrane region" description="Helical" evidence="1">
    <location>
        <begin position="17"/>
        <end position="38"/>
    </location>
</feature>
<proteinExistence type="predicted"/>
<evidence type="ECO:0000313" key="3">
    <source>
        <dbReference type="Proteomes" id="UP000216885"/>
    </source>
</evidence>
<sequence>MTDTIALKTCIVMRGQALPLVLALISVGSIAWIALYNVSQTASARVRLTHAADAVAYSGAVAQARSLNMLAYINRAHVAHQVAMAHLVTLSSWAQYGQTQAQQRASRNPPSTLITGLFGASVGKAYAQARSTEDIAPALAHAFQQHDDVVHRILQQSSVSVVESLKNSRQQMMSRVLRANYPEYGGEGGRPEGGPLQIALLSDGLPGYIRSYPGRDAGRLRHMVEHAAQRYDFLQRRNQTRRHNSIVKDQCPAKRHELRRRGNTRLEIDGHWSARDTLSFHALRSNRWIGCYYREYAMGWGDNSPQSKKNPRPSQRPPHGFAQQDFWRWVHKYTTWDLSSGRSNPMAKAYAEFSATHWASRGLPNYYELNDDAAYGPLRFAIQLRHSAARSGMQGVTNSRLTPLGRYAHHGLGANGFVTVNSAAQVYFAPPSQNDGNNELASLFRPYWQARLSPILPGDVSRTQP</sequence>
<protein>
    <submittedName>
        <fullName evidence="2">Uncharacterized protein</fullName>
    </submittedName>
</protein>
<dbReference type="Proteomes" id="UP000216885">
    <property type="component" value="Unassembled WGS sequence"/>
</dbReference>